<sequence>MWSKKLASSKTSSWNVLHCNTSVGSTTTAVCRSSISYCCLVETDSRDGIIVLPVDFLVAKS</sequence>
<reference evidence="1" key="1">
    <citation type="submission" date="2014-09" db="EMBL/GenBank/DDBJ databases">
        <authorList>
            <person name="Magalhaes I.L.F."/>
            <person name="Oliveira U."/>
            <person name="Santos F.R."/>
            <person name="Vidigal T.H.D.A."/>
            <person name="Brescovit A.D."/>
            <person name="Santos A.J."/>
        </authorList>
    </citation>
    <scope>NUCLEOTIDE SEQUENCE</scope>
    <source>
        <tissue evidence="1">Shoot tissue taken approximately 20 cm above the soil surface</tissue>
    </source>
</reference>
<dbReference type="EMBL" id="GBRH01160212">
    <property type="protein sequence ID" value="JAE37684.1"/>
    <property type="molecule type" value="Transcribed_RNA"/>
</dbReference>
<reference evidence="1" key="2">
    <citation type="journal article" date="2015" name="Data Brief">
        <title>Shoot transcriptome of the giant reed, Arundo donax.</title>
        <authorList>
            <person name="Barrero R.A."/>
            <person name="Guerrero F.D."/>
            <person name="Moolhuijzen P."/>
            <person name="Goolsby J.A."/>
            <person name="Tidwell J."/>
            <person name="Bellgard S.E."/>
            <person name="Bellgard M.I."/>
        </authorList>
    </citation>
    <scope>NUCLEOTIDE SEQUENCE</scope>
    <source>
        <tissue evidence="1">Shoot tissue taken approximately 20 cm above the soil surface</tissue>
    </source>
</reference>
<organism evidence="1">
    <name type="scientific">Arundo donax</name>
    <name type="common">Giant reed</name>
    <name type="synonym">Donax arundinaceus</name>
    <dbReference type="NCBI Taxonomy" id="35708"/>
    <lineage>
        <taxon>Eukaryota</taxon>
        <taxon>Viridiplantae</taxon>
        <taxon>Streptophyta</taxon>
        <taxon>Embryophyta</taxon>
        <taxon>Tracheophyta</taxon>
        <taxon>Spermatophyta</taxon>
        <taxon>Magnoliopsida</taxon>
        <taxon>Liliopsida</taxon>
        <taxon>Poales</taxon>
        <taxon>Poaceae</taxon>
        <taxon>PACMAD clade</taxon>
        <taxon>Arundinoideae</taxon>
        <taxon>Arundineae</taxon>
        <taxon>Arundo</taxon>
    </lineage>
</organism>
<protein>
    <submittedName>
        <fullName evidence="1">Uncharacterized protein</fullName>
    </submittedName>
</protein>
<dbReference type="AlphaFoldDB" id="A0A0A9HPD7"/>
<accession>A0A0A9HPD7</accession>
<proteinExistence type="predicted"/>
<name>A0A0A9HPD7_ARUDO</name>
<evidence type="ECO:0000313" key="1">
    <source>
        <dbReference type="EMBL" id="JAE37684.1"/>
    </source>
</evidence>